<organism evidence="2 3">
    <name type="scientific">Paucilactobacillus vaccinostercus DSM 20634</name>
    <dbReference type="NCBI Taxonomy" id="1423813"/>
    <lineage>
        <taxon>Bacteria</taxon>
        <taxon>Bacillati</taxon>
        <taxon>Bacillota</taxon>
        <taxon>Bacilli</taxon>
        <taxon>Lactobacillales</taxon>
        <taxon>Lactobacillaceae</taxon>
        <taxon>Paucilactobacillus</taxon>
    </lineage>
</organism>
<feature type="transmembrane region" description="Helical" evidence="1">
    <location>
        <begin position="537"/>
        <end position="556"/>
    </location>
</feature>
<feature type="transmembrane region" description="Helical" evidence="1">
    <location>
        <begin position="101"/>
        <end position="121"/>
    </location>
</feature>
<feature type="transmembrane region" description="Helical" evidence="1">
    <location>
        <begin position="12"/>
        <end position="33"/>
    </location>
</feature>
<feature type="transmembrane region" description="Helical" evidence="1">
    <location>
        <begin position="384"/>
        <end position="405"/>
    </location>
</feature>
<evidence type="ECO:0008006" key="4">
    <source>
        <dbReference type="Google" id="ProtNLM"/>
    </source>
</evidence>
<feature type="transmembrane region" description="Helical" evidence="1">
    <location>
        <begin position="155"/>
        <end position="173"/>
    </location>
</feature>
<comment type="caution">
    <text evidence="2">The sequence shown here is derived from an EMBL/GenBank/DDBJ whole genome shotgun (WGS) entry which is preliminary data.</text>
</comment>
<keyword evidence="1" id="KW-0812">Transmembrane</keyword>
<dbReference type="EMBL" id="AYYY01000025">
    <property type="protein sequence ID" value="KRM61375.1"/>
    <property type="molecule type" value="Genomic_DNA"/>
</dbReference>
<dbReference type="OrthoDB" id="9784157at2"/>
<accession>A0A0R2A3Z2</accession>
<gene>
    <name evidence="2" type="ORF">FC26_GL001446</name>
</gene>
<feature type="transmembrane region" description="Helical" evidence="1">
    <location>
        <begin position="317"/>
        <end position="338"/>
    </location>
</feature>
<reference evidence="2 3" key="1">
    <citation type="journal article" date="2015" name="Genome Announc.">
        <title>Expanding the biotechnology potential of lactobacilli through comparative genomics of 213 strains and associated genera.</title>
        <authorList>
            <person name="Sun Z."/>
            <person name="Harris H.M."/>
            <person name="McCann A."/>
            <person name="Guo C."/>
            <person name="Argimon S."/>
            <person name="Zhang W."/>
            <person name="Yang X."/>
            <person name="Jeffery I.B."/>
            <person name="Cooney J.C."/>
            <person name="Kagawa T.F."/>
            <person name="Liu W."/>
            <person name="Song Y."/>
            <person name="Salvetti E."/>
            <person name="Wrobel A."/>
            <person name="Rasinkangas P."/>
            <person name="Parkhill J."/>
            <person name="Rea M.C."/>
            <person name="O'Sullivan O."/>
            <person name="Ritari J."/>
            <person name="Douillard F.P."/>
            <person name="Paul Ross R."/>
            <person name="Yang R."/>
            <person name="Briner A.E."/>
            <person name="Felis G.E."/>
            <person name="de Vos W.M."/>
            <person name="Barrangou R."/>
            <person name="Klaenhammer T.R."/>
            <person name="Caufield P.W."/>
            <person name="Cui Y."/>
            <person name="Zhang H."/>
            <person name="O'Toole P.W."/>
        </authorList>
    </citation>
    <scope>NUCLEOTIDE SEQUENCE [LARGE SCALE GENOMIC DNA]</scope>
    <source>
        <strain evidence="2 3">DSM 20634</strain>
    </source>
</reference>
<name>A0A0R2A3Z2_9LACO</name>
<evidence type="ECO:0000313" key="3">
    <source>
        <dbReference type="Proteomes" id="UP000051733"/>
    </source>
</evidence>
<keyword evidence="1" id="KW-1133">Transmembrane helix</keyword>
<dbReference type="RefSeq" id="WP_057778471.1">
    <property type="nucleotide sequence ID" value="NZ_AYYY01000025.1"/>
</dbReference>
<dbReference type="AlphaFoldDB" id="A0A0R2A3Z2"/>
<evidence type="ECO:0000313" key="2">
    <source>
        <dbReference type="EMBL" id="KRM61375.1"/>
    </source>
</evidence>
<feature type="transmembrane region" description="Helical" evidence="1">
    <location>
        <begin position="287"/>
        <end position="305"/>
    </location>
</feature>
<protein>
    <recommendedName>
        <fullName evidence="4">Membrane protein 6-pyruvoyl-tetrahydropterin synthase-related domain-containing protein</fullName>
    </recommendedName>
</protein>
<keyword evidence="3" id="KW-1185">Reference proteome</keyword>
<dbReference type="STRING" id="1423813.FC26_GL001446"/>
<evidence type="ECO:0000256" key="1">
    <source>
        <dbReference type="SAM" id="Phobius"/>
    </source>
</evidence>
<feature type="transmembrane region" description="Helical" evidence="1">
    <location>
        <begin position="226"/>
        <end position="245"/>
    </location>
</feature>
<feature type="transmembrane region" description="Helical" evidence="1">
    <location>
        <begin position="75"/>
        <end position="94"/>
    </location>
</feature>
<sequence length="578" mass="66139">MFKMYFRDTHVVKMFVFTVLFIVLSFVFVFPVASHGIILSSDDAPYHIARINEIYENFKEGNFFPVLSTHTFAKIGYPVNLFYPWFTLIPFALLRFIVSPVAAIYLGIAFYTWLTFLVTFFVGKRMTSSDKKALLFSILYVFATYRTIDIYTRFALGEFLATVFLPISLYGFYEVMFGNRKNWPFLTLGMTLLIFSHVLSTFIVTLFFALVFLCSFWNINGKISRLLSMIKAVIATVLCSAAYLIPFLEQELMQKFPQPSKMPFSPGAFSKILMSSLDNNVLRNVNFSNYYGIGFVCVAICVFGVMNLKKMNKLNYILFWIGILIFLMASSLFPWSLFDNTPINVIQFPFRILSIGTLLLSFVGANLIIDTIEDSAHINHHSGMQIVILIGLVVVPWYSSVVALVNSPDSNQSEYTFDSKNINRETNISGYYLDQYTPRKAIKNLNNIINGNGYINGKIVHFARNTDQSSIKFHLKHRISSNAVIELPFAYYDNVVVMVGKNRMKIDESSNGLIQLKTGKHNSDTYTVKYSMSKMDMISILVTLASILGLIWICFFRKDFRSKKSFSNFVNIHDDDKI</sequence>
<feature type="transmembrane region" description="Helical" evidence="1">
    <location>
        <begin position="185"/>
        <end position="214"/>
    </location>
</feature>
<feature type="transmembrane region" description="Helical" evidence="1">
    <location>
        <begin position="350"/>
        <end position="372"/>
    </location>
</feature>
<dbReference type="PATRIC" id="fig|1423813.3.peg.1471"/>
<proteinExistence type="predicted"/>
<dbReference type="Proteomes" id="UP000051733">
    <property type="component" value="Unassembled WGS sequence"/>
</dbReference>
<keyword evidence="1" id="KW-0472">Membrane</keyword>